<comment type="caution">
    <text evidence="2">The sequence shown here is derived from an EMBL/GenBank/DDBJ whole genome shotgun (WGS) entry which is preliminary data.</text>
</comment>
<evidence type="ECO:0000313" key="2">
    <source>
        <dbReference type="EMBL" id="KMK52115.1"/>
    </source>
</evidence>
<keyword evidence="3" id="KW-1185">Reference proteome</keyword>
<dbReference type="AlphaFoldDB" id="A0A0J5P8P1"/>
<dbReference type="PROSITE" id="PS00061">
    <property type="entry name" value="ADH_SHORT"/>
    <property type="match status" value="1"/>
</dbReference>
<dbReference type="RefSeq" id="WP_047976229.1">
    <property type="nucleotide sequence ID" value="NZ_JWIZ01000013.1"/>
</dbReference>
<dbReference type="EMBL" id="JWIZ01000013">
    <property type="protein sequence ID" value="KMK52115.1"/>
    <property type="molecule type" value="Genomic_DNA"/>
</dbReference>
<dbReference type="PANTHER" id="PTHR42879:SF2">
    <property type="entry name" value="3-OXOACYL-[ACYL-CARRIER-PROTEIN] REDUCTASE FABG"/>
    <property type="match status" value="1"/>
</dbReference>
<dbReference type="FunFam" id="3.40.50.720:FF:000084">
    <property type="entry name" value="Short-chain dehydrogenase reductase"/>
    <property type="match status" value="1"/>
</dbReference>
<organism evidence="2 3">
    <name type="scientific">Muribacter muris</name>
    <dbReference type="NCBI Taxonomy" id="67855"/>
    <lineage>
        <taxon>Bacteria</taxon>
        <taxon>Pseudomonadati</taxon>
        <taxon>Pseudomonadota</taxon>
        <taxon>Gammaproteobacteria</taxon>
        <taxon>Pasteurellales</taxon>
        <taxon>Pasteurellaceae</taxon>
        <taxon>Muribacter</taxon>
    </lineage>
</organism>
<dbReference type="PRINTS" id="PR00080">
    <property type="entry name" value="SDRFAMILY"/>
</dbReference>
<dbReference type="GO" id="GO:0003858">
    <property type="term" value="F:3-hydroxybutyrate dehydrogenase activity"/>
    <property type="evidence" value="ECO:0007669"/>
    <property type="project" value="InterPro"/>
</dbReference>
<dbReference type="NCBIfam" id="TIGR01963">
    <property type="entry name" value="PHB_DH"/>
    <property type="match status" value="1"/>
</dbReference>
<gene>
    <name evidence="2" type="ORF">RO21_02515</name>
</gene>
<dbReference type="PANTHER" id="PTHR42879">
    <property type="entry name" value="3-OXOACYL-(ACYL-CARRIER-PROTEIN) REDUCTASE"/>
    <property type="match status" value="1"/>
</dbReference>
<dbReference type="PRINTS" id="PR00081">
    <property type="entry name" value="GDHRDH"/>
</dbReference>
<accession>A0A0J5P8P1</accession>
<dbReference type="Proteomes" id="UP000036270">
    <property type="component" value="Unassembled WGS sequence"/>
</dbReference>
<sequence>MLNEKIAIVTGAASGIGLAVSQNLAQAGAKVVMVDINQPLLQQEAQRLHAAYTVADLSKRADCKAVVDYAVEQFGSVDILVNVAGIQTISPIADFPEDRWDLMLNLMLTAPFLLTKYSWRYMQQNRWGRVINLNSIHGLVASEFKSAYVSAKHGLAGFTKTAALEGGEYGITVNSICPAYVRTPLVDKQIADQAKHHGISEQEVISKIMLQKAAVKRLIEPAEIGEFVKFLCSNAASSISGANLSIDGGWTAG</sequence>
<dbReference type="InterPro" id="IPR036291">
    <property type="entry name" value="NAD(P)-bd_dom_sf"/>
</dbReference>
<dbReference type="Gene3D" id="3.40.50.720">
    <property type="entry name" value="NAD(P)-binding Rossmann-like Domain"/>
    <property type="match status" value="1"/>
</dbReference>
<dbReference type="Pfam" id="PF13561">
    <property type="entry name" value="adh_short_C2"/>
    <property type="match status" value="1"/>
</dbReference>
<dbReference type="InterPro" id="IPR050259">
    <property type="entry name" value="SDR"/>
</dbReference>
<dbReference type="PATRIC" id="fig|67855.3.peg.270"/>
<dbReference type="GO" id="GO:0032787">
    <property type="term" value="P:monocarboxylic acid metabolic process"/>
    <property type="evidence" value="ECO:0007669"/>
    <property type="project" value="UniProtKB-ARBA"/>
</dbReference>
<dbReference type="InterPro" id="IPR011294">
    <property type="entry name" value="3-OHbutyrate_DH"/>
</dbReference>
<dbReference type="SUPFAM" id="SSF51735">
    <property type="entry name" value="NAD(P)-binding Rossmann-fold domains"/>
    <property type="match status" value="1"/>
</dbReference>
<proteinExistence type="inferred from homology"/>
<reference evidence="2 3" key="1">
    <citation type="submission" date="2014-12" db="EMBL/GenBank/DDBJ databases">
        <title>Reclassification of Actinobacillus muris as Muribacter muris.</title>
        <authorList>
            <person name="Christensen H."/>
            <person name="Nicklas W."/>
            <person name="Bisgaard M."/>
        </authorList>
    </citation>
    <scope>NUCLEOTIDE SEQUENCE [LARGE SCALE GENOMIC DNA]</scope>
    <source>
        <strain evidence="2 3">Ackerman80-443D</strain>
    </source>
</reference>
<evidence type="ECO:0000256" key="1">
    <source>
        <dbReference type="ARBA" id="ARBA00006484"/>
    </source>
</evidence>
<name>A0A0J5P8P1_9PAST</name>
<protein>
    <submittedName>
        <fullName evidence="2">D-beta-hydroxybutyrate dehydrogenase</fullName>
    </submittedName>
</protein>
<dbReference type="STRING" id="67855.RO21_02515"/>
<dbReference type="InterPro" id="IPR002347">
    <property type="entry name" value="SDR_fam"/>
</dbReference>
<comment type="similarity">
    <text evidence="1">Belongs to the short-chain dehydrogenases/reductases (SDR) family.</text>
</comment>
<evidence type="ECO:0000313" key="3">
    <source>
        <dbReference type="Proteomes" id="UP000036270"/>
    </source>
</evidence>
<dbReference type="InterPro" id="IPR020904">
    <property type="entry name" value="Sc_DH/Rdtase_CS"/>
</dbReference>
<dbReference type="NCBIfam" id="NF009093">
    <property type="entry name" value="PRK12429.1"/>
    <property type="match status" value="1"/>
</dbReference>